<dbReference type="Gene3D" id="3.40.50.300">
    <property type="entry name" value="P-loop containing nucleotide triphosphate hydrolases"/>
    <property type="match status" value="1"/>
</dbReference>
<dbReference type="Pfam" id="PF08477">
    <property type="entry name" value="Roc"/>
    <property type="match status" value="1"/>
</dbReference>
<reference evidence="1" key="1">
    <citation type="submission" date="2011-11" db="EMBL/GenBank/DDBJ databases">
        <title>Decoding the brain transcriptome of the Eastern honeybee (Apis cerana) based on pyrosequencing.</title>
        <authorList>
            <person name="Sun L."/>
            <person name="Zheng H."/>
            <person name="Wang Y."/>
            <person name="Xie X."/>
            <person name="Zhu Y."/>
            <person name="Gu W."/>
            <person name="Wang S."/>
        </authorList>
    </citation>
    <scope>NUCLEOTIDE SEQUENCE</scope>
    <source>
        <tissue evidence="1">Brain</tissue>
    </source>
</reference>
<name>V9IGJ5_APICE</name>
<proteinExistence type="evidence at transcript level"/>
<dbReference type="AlphaFoldDB" id="V9IGJ5"/>
<gene>
    <name evidence="1" type="ORF">ACCB07586</name>
</gene>
<organism evidence="1">
    <name type="scientific">Apis cerana</name>
    <name type="common">Indian honeybee</name>
    <dbReference type="NCBI Taxonomy" id="7461"/>
    <lineage>
        <taxon>Eukaryota</taxon>
        <taxon>Metazoa</taxon>
        <taxon>Ecdysozoa</taxon>
        <taxon>Arthropoda</taxon>
        <taxon>Hexapoda</taxon>
        <taxon>Insecta</taxon>
        <taxon>Pterygota</taxon>
        <taxon>Neoptera</taxon>
        <taxon>Endopterygota</taxon>
        <taxon>Hymenoptera</taxon>
        <taxon>Apocrita</taxon>
        <taxon>Aculeata</taxon>
        <taxon>Apoidea</taxon>
        <taxon>Anthophila</taxon>
        <taxon>Apidae</taxon>
        <taxon>Apis</taxon>
    </lineage>
</organism>
<evidence type="ECO:0000313" key="1">
    <source>
        <dbReference type="EMBL" id="AEY60180.1"/>
    </source>
</evidence>
<protein>
    <submittedName>
        <fullName evidence="1">Ras-related protein Rab-24</fullName>
    </submittedName>
</protein>
<dbReference type="EMBL" id="JR046365">
    <property type="protein sequence ID" value="AEY60180.1"/>
    <property type="molecule type" value="mRNA"/>
</dbReference>
<sequence>MNRVDLKVVLLGNAAVGKTSLVERFVNERFNESLSYQNSANWKEYYKIMLLRFALRII</sequence>
<accession>V9IGJ5</accession>
<dbReference type="SUPFAM" id="SSF52540">
    <property type="entry name" value="P-loop containing nucleoside triphosphate hydrolases"/>
    <property type="match status" value="1"/>
</dbReference>
<dbReference type="InterPro" id="IPR027417">
    <property type="entry name" value="P-loop_NTPase"/>
</dbReference>